<dbReference type="PANTHER" id="PTHR37483:SF1">
    <property type="entry name" value="UPF0125 PROTEIN RATB"/>
    <property type="match status" value="1"/>
</dbReference>
<dbReference type="STRING" id="1262585.BJI46_08380"/>
<feature type="compositionally biased region" description="Basic and acidic residues" evidence="3">
    <location>
        <begin position="82"/>
        <end position="93"/>
    </location>
</feature>
<feature type="region of interest" description="Disordered" evidence="3">
    <location>
        <begin position="82"/>
        <end position="108"/>
    </location>
</feature>
<evidence type="ECO:0000256" key="2">
    <source>
        <dbReference type="HAMAP-Rule" id="MF_00460"/>
    </source>
</evidence>
<reference evidence="4 5" key="1">
    <citation type="submission" date="2016-09" db="EMBL/GenBank/DDBJ databases">
        <authorList>
            <person name="Capua I."/>
            <person name="De Benedictis P."/>
            <person name="Joannis T."/>
            <person name="Lombin L.H."/>
            <person name="Cattoli G."/>
        </authorList>
    </citation>
    <scope>NUCLEOTIDE SEQUENCE [LARGE SCALE GENOMIC DNA]</scope>
    <source>
        <strain evidence="4 5">ANC 4671</strain>
    </source>
</reference>
<dbReference type="PANTHER" id="PTHR37483">
    <property type="entry name" value="UPF0125 PROTEIN RATB"/>
    <property type="match status" value="1"/>
</dbReference>
<dbReference type="InterPro" id="IPR005346">
    <property type="entry name" value="RnfH"/>
</dbReference>
<sequence>MQHLQVIVVYCAEDQQYCILVPWIEGMTVLQAIQQSKIAQYVMLPEPLQVGIFGLKVKSLETQTIQSGDRVEIYRPLKMSPKEVRRQRAEQHPVGRFQPGNQWQKKHQ</sequence>
<dbReference type="InterPro" id="IPR037021">
    <property type="entry name" value="RnfH_sf"/>
</dbReference>
<accession>A0A1E7REK4</accession>
<dbReference type="OrthoDB" id="9796575at2"/>
<comment type="similarity">
    <text evidence="1 2">Belongs to the UPF0125 (RnfH) family.</text>
</comment>
<dbReference type="Gene3D" id="3.10.20.280">
    <property type="entry name" value="RnfH-like"/>
    <property type="match status" value="1"/>
</dbReference>
<dbReference type="Pfam" id="PF03658">
    <property type="entry name" value="Ub-RnfH"/>
    <property type="match status" value="1"/>
</dbReference>
<evidence type="ECO:0000256" key="1">
    <source>
        <dbReference type="ARBA" id="ARBA00010645"/>
    </source>
</evidence>
<dbReference type="InterPro" id="IPR016155">
    <property type="entry name" value="Mopterin_synth/thiamin_S_b"/>
</dbReference>
<proteinExistence type="inferred from homology"/>
<dbReference type="HAMAP" id="MF_00460">
    <property type="entry name" value="UPF0125_RnfH"/>
    <property type="match status" value="1"/>
</dbReference>
<evidence type="ECO:0000313" key="4">
    <source>
        <dbReference type="EMBL" id="OEY97761.1"/>
    </source>
</evidence>
<dbReference type="AlphaFoldDB" id="A0A1E7REK4"/>
<dbReference type="Proteomes" id="UP000185895">
    <property type="component" value="Unassembled WGS sequence"/>
</dbReference>
<organism evidence="4 5">
    <name type="scientific">Acinetobacter qingfengensis</name>
    <dbReference type="NCBI Taxonomy" id="1262585"/>
    <lineage>
        <taxon>Bacteria</taxon>
        <taxon>Pseudomonadati</taxon>
        <taxon>Pseudomonadota</taxon>
        <taxon>Gammaproteobacteria</taxon>
        <taxon>Moraxellales</taxon>
        <taxon>Moraxellaceae</taxon>
        <taxon>Acinetobacter</taxon>
    </lineage>
</organism>
<name>A0A1E7REK4_9GAMM</name>
<protein>
    <recommendedName>
        <fullName evidence="2">UPF0125 protein BJI46_08380</fullName>
    </recommendedName>
</protein>
<dbReference type="EMBL" id="MKKK01000004">
    <property type="protein sequence ID" value="OEY97761.1"/>
    <property type="molecule type" value="Genomic_DNA"/>
</dbReference>
<feature type="compositionally biased region" description="Polar residues" evidence="3">
    <location>
        <begin position="99"/>
        <end position="108"/>
    </location>
</feature>
<evidence type="ECO:0000313" key="5">
    <source>
        <dbReference type="Proteomes" id="UP000185895"/>
    </source>
</evidence>
<keyword evidence="5" id="KW-1185">Reference proteome</keyword>
<comment type="caution">
    <text evidence="4">The sequence shown here is derived from an EMBL/GenBank/DDBJ whole genome shotgun (WGS) entry which is preliminary data.</text>
</comment>
<dbReference type="RefSeq" id="WP_070068826.1">
    <property type="nucleotide sequence ID" value="NZ_MKKK01000004.1"/>
</dbReference>
<evidence type="ECO:0000256" key="3">
    <source>
        <dbReference type="SAM" id="MobiDB-lite"/>
    </source>
</evidence>
<gene>
    <name evidence="4" type="ORF">BJI46_08380</name>
</gene>
<dbReference type="SUPFAM" id="SSF54285">
    <property type="entry name" value="MoaD/ThiS"/>
    <property type="match status" value="1"/>
</dbReference>